<accession>A0A448X4F8</accession>
<evidence type="ECO:0000313" key="2">
    <source>
        <dbReference type="EMBL" id="VEL27761.1"/>
    </source>
</evidence>
<sequence>MFSDLKSSTQTGPSCNNINELVEPMSRHSASSIDSTRIPPNLFRSLVSQLQGQCACPEALVRRLQAYVASAQASLHQALRERGVTLVNDVSFNFCQQSGSGLHSPASFTASSSPSGTASACNTAQIAACNGPSAVGWSTINSTISRVTSSVGLNVSGKAGFAGPMGININSGINTCALSTNSNSGTNTNVPNAKSNASSRVSGTVSRSRPYERAGFAVTDDISRLVPFPSIDESSGDPSSQLSMHLSSEANTETGFRRFWPVGRAGMRSMRAPYSATGPGNGQGAITTSLDTRTFGNSCDTYLLIYLVNPFFQVDLYFDFSAMNMP</sequence>
<evidence type="ECO:0000313" key="3">
    <source>
        <dbReference type="Proteomes" id="UP000784294"/>
    </source>
</evidence>
<gene>
    <name evidence="2" type="ORF">PXEA_LOCUS21201</name>
</gene>
<feature type="compositionally biased region" description="Low complexity" evidence="1">
    <location>
        <begin position="198"/>
        <end position="208"/>
    </location>
</feature>
<organism evidence="2 3">
    <name type="scientific">Protopolystoma xenopodis</name>
    <dbReference type="NCBI Taxonomy" id="117903"/>
    <lineage>
        <taxon>Eukaryota</taxon>
        <taxon>Metazoa</taxon>
        <taxon>Spiralia</taxon>
        <taxon>Lophotrochozoa</taxon>
        <taxon>Platyhelminthes</taxon>
        <taxon>Monogenea</taxon>
        <taxon>Polyopisthocotylea</taxon>
        <taxon>Polystomatidea</taxon>
        <taxon>Polystomatidae</taxon>
        <taxon>Protopolystoma</taxon>
    </lineage>
</organism>
<dbReference type="Proteomes" id="UP000784294">
    <property type="component" value="Unassembled WGS sequence"/>
</dbReference>
<name>A0A448X4F8_9PLAT</name>
<keyword evidence="3" id="KW-1185">Reference proteome</keyword>
<dbReference type="EMBL" id="CAAALY010089652">
    <property type="protein sequence ID" value="VEL27761.1"/>
    <property type="molecule type" value="Genomic_DNA"/>
</dbReference>
<proteinExistence type="predicted"/>
<comment type="caution">
    <text evidence="2">The sequence shown here is derived from an EMBL/GenBank/DDBJ whole genome shotgun (WGS) entry which is preliminary data.</text>
</comment>
<reference evidence="2" key="1">
    <citation type="submission" date="2018-11" db="EMBL/GenBank/DDBJ databases">
        <authorList>
            <consortium name="Pathogen Informatics"/>
        </authorList>
    </citation>
    <scope>NUCLEOTIDE SEQUENCE</scope>
</reference>
<evidence type="ECO:0000256" key="1">
    <source>
        <dbReference type="SAM" id="MobiDB-lite"/>
    </source>
</evidence>
<dbReference type="AlphaFoldDB" id="A0A448X4F8"/>
<protein>
    <submittedName>
        <fullName evidence="2">Uncharacterized protein</fullName>
    </submittedName>
</protein>
<feature type="region of interest" description="Disordered" evidence="1">
    <location>
        <begin position="186"/>
        <end position="210"/>
    </location>
</feature>